<dbReference type="SUPFAM" id="SSF54631">
    <property type="entry name" value="CBS-domain pair"/>
    <property type="match status" value="1"/>
</dbReference>
<evidence type="ECO:0000313" key="2">
    <source>
        <dbReference type="EMBL" id="TCV09635.1"/>
    </source>
</evidence>
<dbReference type="RefSeq" id="WP_132778471.1">
    <property type="nucleotide sequence ID" value="NZ_SMBZ01000040.1"/>
</dbReference>
<sequence length="219" mass="24869">MFIGQYISKDYHEVSLSNSIDMALNKMTDNHLKQLAVAEDKIYHGLITEDILLDQIDTYAPLESIRVSFKSVFLFDYQHIYDALQYMVAYDLCFIPILNKNHEYQGVLSKINLLTALNDTLGNDEGAIIVLELGIRDNALSHIARIIETENTAILSTAVRQVPDSTKLEMTIKLNKTNISAVVASLWRNDYVVKATFRDGGAQSDIQDRYDLLMNYLDL</sequence>
<dbReference type="EMBL" id="SMBZ01000040">
    <property type="protein sequence ID" value="TCV09635.1"/>
    <property type="molecule type" value="Genomic_DNA"/>
</dbReference>
<evidence type="ECO:0000259" key="1">
    <source>
        <dbReference type="Pfam" id="PF00571"/>
    </source>
</evidence>
<name>A0A4R3VQS3_9SPHI</name>
<organism evidence="2 3">
    <name type="scientific">Sphingobacterium alimentarium</name>
    <dbReference type="NCBI Taxonomy" id="797292"/>
    <lineage>
        <taxon>Bacteria</taxon>
        <taxon>Pseudomonadati</taxon>
        <taxon>Bacteroidota</taxon>
        <taxon>Sphingobacteriia</taxon>
        <taxon>Sphingobacteriales</taxon>
        <taxon>Sphingobacteriaceae</taxon>
        <taxon>Sphingobacterium</taxon>
    </lineage>
</organism>
<proteinExistence type="predicted"/>
<reference evidence="2 3" key="1">
    <citation type="submission" date="2019-03" db="EMBL/GenBank/DDBJ databases">
        <title>Genomic Encyclopedia of Type Strains, Phase IV (KMG-IV): sequencing the most valuable type-strain genomes for metagenomic binning, comparative biology and taxonomic classification.</title>
        <authorList>
            <person name="Goeker M."/>
        </authorList>
    </citation>
    <scope>NUCLEOTIDE SEQUENCE [LARGE SCALE GENOMIC DNA]</scope>
    <source>
        <strain evidence="2 3">DSM 22362</strain>
    </source>
</reference>
<accession>A0A4R3VQS3</accession>
<keyword evidence="3" id="KW-1185">Reference proteome</keyword>
<dbReference type="Proteomes" id="UP000295197">
    <property type="component" value="Unassembled WGS sequence"/>
</dbReference>
<evidence type="ECO:0000313" key="3">
    <source>
        <dbReference type="Proteomes" id="UP000295197"/>
    </source>
</evidence>
<gene>
    <name evidence="2" type="ORF">EDC17_10407</name>
</gene>
<dbReference type="Pfam" id="PF00571">
    <property type="entry name" value="CBS"/>
    <property type="match status" value="1"/>
</dbReference>
<protein>
    <recommendedName>
        <fullName evidence="1">CBS domain-containing protein</fullName>
    </recommendedName>
</protein>
<dbReference type="Gene3D" id="3.10.580.10">
    <property type="entry name" value="CBS-domain"/>
    <property type="match status" value="1"/>
</dbReference>
<dbReference type="OrthoDB" id="1523762at2"/>
<feature type="domain" description="CBS" evidence="1">
    <location>
        <begin position="4"/>
        <end position="55"/>
    </location>
</feature>
<comment type="caution">
    <text evidence="2">The sequence shown here is derived from an EMBL/GenBank/DDBJ whole genome shotgun (WGS) entry which is preliminary data.</text>
</comment>
<dbReference type="InterPro" id="IPR000644">
    <property type="entry name" value="CBS_dom"/>
</dbReference>
<dbReference type="InterPro" id="IPR046342">
    <property type="entry name" value="CBS_dom_sf"/>
</dbReference>
<dbReference type="AlphaFoldDB" id="A0A4R3VQS3"/>